<dbReference type="Gene3D" id="3.40.1010.10">
    <property type="entry name" value="Cobalt-precorrin-4 Transmethylase, Domain 1"/>
    <property type="match status" value="1"/>
</dbReference>
<dbReference type="PIRSF" id="PIRSF036427">
    <property type="entry name" value="Precrrn-2_mtase"/>
    <property type="match status" value="1"/>
</dbReference>
<evidence type="ECO:0000256" key="6">
    <source>
        <dbReference type="ARBA" id="ARBA00022691"/>
    </source>
</evidence>
<reference evidence="9 10" key="1">
    <citation type="submission" date="2019-01" db="EMBL/GenBank/DDBJ databases">
        <title>Geovibrio thiophilus DSM 11263, complete genome.</title>
        <authorList>
            <person name="Spring S."/>
            <person name="Bunk B."/>
            <person name="Sproer C."/>
        </authorList>
    </citation>
    <scope>NUCLEOTIDE SEQUENCE [LARGE SCALE GENOMIC DNA]</scope>
    <source>
        <strain evidence="9 10">DSM 11263</strain>
    </source>
</reference>
<dbReference type="GO" id="GO:0032259">
    <property type="term" value="P:methylation"/>
    <property type="evidence" value="ECO:0007669"/>
    <property type="project" value="UniProtKB-KW"/>
</dbReference>
<dbReference type="NCBIfam" id="TIGR01467">
    <property type="entry name" value="cobI_cbiL"/>
    <property type="match status" value="1"/>
</dbReference>
<name>A0A3R5UV57_9BACT</name>
<evidence type="ECO:0000259" key="8">
    <source>
        <dbReference type="Pfam" id="PF00590"/>
    </source>
</evidence>
<dbReference type="SUPFAM" id="SSF53790">
    <property type="entry name" value="Tetrapyrrole methylase"/>
    <property type="match status" value="1"/>
</dbReference>
<dbReference type="Proteomes" id="UP000287502">
    <property type="component" value="Chromosome"/>
</dbReference>
<dbReference type="InterPro" id="IPR000878">
    <property type="entry name" value="4pyrrol_Mease"/>
</dbReference>
<dbReference type="UniPathway" id="UPA00148"/>
<gene>
    <name evidence="9" type="primary">cobI</name>
    <name evidence="9" type="ORF">EP073_08570</name>
</gene>
<comment type="similarity">
    <text evidence="2 7">Belongs to the precorrin methyltransferase family.</text>
</comment>
<dbReference type="InterPro" id="IPR035996">
    <property type="entry name" value="4pyrrol_Methylase_sf"/>
</dbReference>
<dbReference type="InterPro" id="IPR014777">
    <property type="entry name" value="4pyrrole_Mease_sub1"/>
</dbReference>
<evidence type="ECO:0000256" key="3">
    <source>
        <dbReference type="ARBA" id="ARBA00022573"/>
    </source>
</evidence>
<evidence type="ECO:0000313" key="10">
    <source>
        <dbReference type="Proteomes" id="UP000287502"/>
    </source>
</evidence>
<evidence type="ECO:0000256" key="5">
    <source>
        <dbReference type="ARBA" id="ARBA00022679"/>
    </source>
</evidence>
<dbReference type="Gene3D" id="3.30.950.10">
    <property type="entry name" value="Methyltransferase, Cobalt-precorrin-4 Transmethylase, Domain 2"/>
    <property type="match status" value="1"/>
</dbReference>
<evidence type="ECO:0000313" key="9">
    <source>
        <dbReference type="EMBL" id="QAR33451.1"/>
    </source>
</evidence>
<keyword evidence="6" id="KW-0949">S-adenosyl-L-methionine</keyword>
<keyword evidence="10" id="KW-1185">Reference proteome</keyword>
<proteinExistence type="inferred from homology"/>
<evidence type="ECO:0000256" key="2">
    <source>
        <dbReference type="ARBA" id="ARBA00005879"/>
    </source>
</evidence>
<dbReference type="InterPro" id="IPR012382">
    <property type="entry name" value="CobI/CbiL"/>
</dbReference>
<sequence>MIIYGIGLGPGDPELVTVKAVKTLEKSDIVIVPQSDKTGRSIAGDIVKNYVPEEKILWYYFPMTGNKADLDVRYTALAAEMERLAAEGKVISYVTIGDTPVYSTFNYLRDKLKAKNIDTKMIAGISAFSASANRMNLPLCEKDGSFCVVEMPDTDDELLELTRRFTSVVLMKVHKRLGVLVDFVRKNSLSEAYLFQRVTMEDEQIFDLLKETPEESAGYLSTAILKA</sequence>
<evidence type="ECO:0000256" key="1">
    <source>
        <dbReference type="ARBA" id="ARBA00004953"/>
    </source>
</evidence>
<keyword evidence="4 9" id="KW-0489">Methyltransferase</keyword>
<dbReference type="EC" id="2.1.1.130" evidence="9"/>
<dbReference type="EMBL" id="CP035108">
    <property type="protein sequence ID" value="QAR33451.1"/>
    <property type="molecule type" value="Genomic_DNA"/>
</dbReference>
<dbReference type="PANTHER" id="PTHR43467:SF2">
    <property type="entry name" value="COBALT-PRECORRIN-2 C(20)-METHYLTRANSFERASE"/>
    <property type="match status" value="1"/>
</dbReference>
<dbReference type="KEGG" id="gtl:EP073_08570"/>
<feature type="domain" description="Tetrapyrrole methylase" evidence="8">
    <location>
        <begin position="3"/>
        <end position="206"/>
    </location>
</feature>
<accession>A0A3R5UV57</accession>
<dbReference type="Pfam" id="PF00590">
    <property type="entry name" value="TP_methylase"/>
    <property type="match status" value="1"/>
</dbReference>
<dbReference type="OrthoDB" id="9804789at2"/>
<dbReference type="PANTHER" id="PTHR43467">
    <property type="entry name" value="COBALT-PRECORRIN-2 C(20)-METHYLTRANSFERASE"/>
    <property type="match status" value="1"/>
</dbReference>
<dbReference type="AlphaFoldDB" id="A0A3R5UV57"/>
<keyword evidence="3" id="KW-0169">Cobalamin biosynthesis</keyword>
<dbReference type="RefSeq" id="WP_128466737.1">
    <property type="nucleotide sequence ID" value="NZ_CP035108.1"/>
</dbReference>
<comment type="pathway">
    <text evidence="1">Cofactor biosynthesis; adenosylcobalamin biosynthesis.</text>
</comment>
<dbReference type="InterPro" id="IPR014776">
    <property type="entry name" value="4pyrrole_Mease_sub2"/>
</dbReference>
<organism evidence="9 10">
    <name type="scientific">Geovibrio thiophilus</name>
    <dbReference type="NCBI Taxonomy" id="139438"/>
    <lineage>
        <taxon>Bacteria</taxon>
        <taxon>Pseudomonadati</taxon>
        <taxon>Deferribacterota</taxon>
        <taxon>Deferribacteres</taxon>
        <taxon>Deferribacterales</taxon>
        <taxon>Geovibrionaceae</taxon>
        <taxon>Geovibrio</taxon>
    </lineage>
</organism>
<dbReference type="GO" id="GO:0009236">
    <property type="term" value="P:cobalamin biosynthetic process"/>
    <property type="evidence" value="ECO:0007669"/>
    <property type="project" value="UniProtKB-UniRule"/>
</dbReference>
<dbReference type="CDD" id="cd11645">
    <property type="entry name" value="Precorrin_2_C20_MT"/>
    <property type="match status" value="1"/>
</dbReference>
<protein>
    <submittedName>
        <fullName evidence="9">Precorrin-2 C(20)-methyltransferase</fullName>
        <ecNumber evidence="9">2.1.1.130</ecNumber>
    </submittedName>
</protein>
<dbReference type="PROSITE" id="PS00839">
    <property type="entry name" value="SUMT_1"/>
    <property type="match status" value="1"/>
</dbReference>
<dbReference type="InterPro" id="IPR006364">
    <property type="entry name" value="CobI/CbiL/CobIJ_dom"/>
</dbReference>
<evidence type="ECO:0000256" key="7">
    <source>
        <dbReference type="PIRNR" id="PIRNR036427"/>
    </source>
</evidence>
<evidence type="ECO:0000256" key="4">
    <source>
        <dbReference type="ARBA" id="ARBA00022603"/>
    </source>
</evidence>
<dbReference type="GO" id="GO:0030788">
    <property type="term" value="F:precorrin-2 C20-methyltransferase activity"/>
    <property type="evidence" value="ECO:0007669"/>
    <property type="project" value="UniProtKB-EC"/>
</dbReference>
<dbReference type="InterPro" id="IPR003043">
    <property type="entry name" value="Uropor_MeTrfase_CS"/>
</dbReference>
<keyword evidence="5 9" id="KW-0808">Transferase</keyword>